<dbReference type="RefSeq" id="WP_379910736.1">
    <property type="nucleotide sequence ID" value="NZ_JBHSWE010000001.1"/>
</dbReference>
<feature type="domain" description="Tyr recombinase" evidence="5">
    <location>
        <begin position="102"/>
        <end position="168"/>
    </location>
</feature>
<comment type="caution">
    <text evidence="7">The sequence shown here is derived from an EMBL/GenBank/DDBJ whole genome shotgun (WGS) entry which is preliminary data.</text>
</comment>
<name>A0ABW2A4J4_9GAMM</name>
<accession>A0ABW2A4J4</accession>
<evidence type="ECO:0000313" key="8">
    <source>
        <dbReference type="Proteomes" id="UP001596422"/>
    </source>
</evidence>
<dbReference type="EMBL" id="JBHSWE010000001">
    <property type="protein sequence ID" value="MFC6672288.1"/>
    <property type="molecule type" value="Genomic_DNA"/>
</dbReference>
<dbReference type="InterPro" id="IPR004107">
    <property type="entry name" value="Integrase_SAM-like_N"/>
</dbReference>
<dbReference type="SUPFAM" id="SSF56349">
    <property type="entry name" value="DNA breaking-rejoining enzymes"/>
    <property type="match status" value="1"/>
</dbReference>
<evidence type="ECO:0000313" key="7">
    <source>
        <dbReference type="EMBL" id="MFC6672288.1"/>
    </source>
</evidence>
<dbReference type="Gene3D" id="1.10.443.10">
    <property type="entry name" value="Intergrase catalytic core"/>
    <property type="match status" value="1"/>
</dbReference>
<dbReference type="InterPro" id="IPR013762">
    <property type="entry name" value="Integrase-like_cat_sf"/>
</dbReference>
<dbReference type="Proteomes" id="UP001596422">
    <property type="component" value="Unassembled WGS sequence"/>
</dbReference>
<dbReference type="Gene3D" id="1.10.150.130">
    <property type="match status" value="1"/>
</dbReference>
<dbReference type="Pfam" id="PF00589">
    <property type="entry name" value="Phage_integrase"/>
    <property type="match status" value="1"/>
</dbReference>
<gene>
    <name evidence="7" type="ORF">ACFQDL_21125</name>
</gene>
<reference evidence="8" key="1">
    <citation type="journal article" date="2019" name="Int. J. Syst. Evol. Microbiol.">
        <title>The Global Catalogue of Microorganisms (GCM) 10K type strain sequencing project: providing services to taxonomists for standard genome sequencing and annotation.</title>
        <authorList>
            <consortium name="The Broad Institute Genomics Platform"/>
            <consortium name="The Broad Institute Genome Sequencing Center for Infectious Disease"/>
            <person name="Wu L."/>
            <person name="Ma J."/>
        </authorList>
    </citation>
    <scope>NUCLEOTIDE SEQUENCE [LARGE SCALE GENOMIC DNA]</scope>
    <source>
        <strain evidence="8">NBRC 111756</strain>
    </source>
</reference>
<keyword evidence="2 4" id="KW-0238">DNA-binding</keyword>
<evidence type="ECO:0000256" key="1">
    <source>
        <dbReference type="ARBA" id="ARBA00022908"/>
    </source>
</evidence>
<keyword evidence="3" id="KW-0233">DNA recombination</keyword>
<evidence type="ECO:0000259" key="6">
    <source>
        <dbReference type="PROSITE" id="PS51900"/>
    </source>
</evidence>
<protein>
    <submittedName>
        <fullName evidence="7">Phage integrase N-terminal SAM-like domain-containing protein</fullName>
    </submittedName>
</protein>
<evidence type="ECO:0000256" key="4">
    <source>
        <dbReference type="PROSITE-ProRule" id="PRU01248"/>
    </source>
</evidence>
<sequence>MARSPFLESVEDFMRVQRYSRRTIETYLYWIKLFILFSGKQHSSALGDEHIKRFLTFLATECNVSAGTQTLALNAVVFLKTKYLGQTVGDLAGFNRSQRQRKLPVVLTRNEVAALLAELKGVHYLMAALLYGSGLRRIELVRLRVKDIDFDYREVRPATLRKRISNNA</sequence>
<organism evidence="7 8">
    <name type="scientific">Marinobacterium aestuariivivens</name>
    <dbReference type="NCBI Taxonomy" id="1698799"/>
    <lineage>
        <taxon>Bacteria</taxon>
        <taxon>Pseudomonadati</taxon>
        <taxon>Pseudomonadota</taxon>
        <taxon>Gammaproteobacteria</taxon>
        <taxon>Oceanospirillales</taxon>
        <taxon>Oceanospirillaceae</taxon>
        <taxon>Marinobacterium</taxon>
    </lineage>
</organism>
<proteinExistence type="predicted"/>
<dbReference type="PROSITE" id="PS51898">
    <property type="entry name" value="TYR_RECOMBINASE"/>
    <property type="match status" value="1"/>
</dbReference>
<feature type="domain" description="Core-binding (CB)" evidence="6">
    <location>
        <begin position="1"/>
        <end position="84"/>
    </location>
</feature>
<evidence type="ECO:0000256" key="2">
    <source>
        <dbReference type="ARBA" id="ARBA00023125"/>
    </source>
</evidence>
<dbReference type="InterPro" id="IPR010998">
    <property type="entry name" value="Integrase_recombinase_N"/>
</dbReference>
<evidence type="ECO:0000259" key="5">
    <source>
        <dbReference type="PROSITE" id="PS51898"/>
    </source>
</evidence>
<keyword evidence="8" id="KW-1185">Reference proteome</keyword>
<keyword evidence="1" id="KW-0229">DNA integration</keyword>
<dbReference type="InterPro" id="IPR002104">
    <property type="entry name" value="Integrase_catalytic"/>
</dbReference>
<dbReference type="InterPro" id="IPR044068">
    <property type="entry name" value="CB"/>
</dbReference>
<evidence type="ECO:0000256" key="3">
    <source>
        <dbReference type="ARBA" id="ARBA00023172"/>
    </source>
</evidence>
<dbReference type="Pfam" id="PF13495">
    <property type="entry name" value="Phage_int_SAM_4"/>
    <property type="match status" value="1"/>
</dbReference>
<dbReference type="PROSITE" id="PS51900">
    <property type="entry name" value="CB"/>
    <property type="match status" value="1"/>
</dbReference>
<dbReference type="InterPro" id="IPR011010">
    <property type="entry name" value="DNA_brk_join_enz"/>
</dbReference>